<sequence length="113" mass="11876">MKKTGLVFVAIIGTSLGLSAAHGAEARCTLGAIEYPAFAKKIHYKGTAVVAIAVAEDGSVSTATLRTSSGMKDLDDTAIEAARNARCNPGSPQILTQRIDFKIVPPEPRNSYN</sequence>
<dbReference type="Pfam" id="PF03544">
    <property type="entry name" value="TonB_C"/>
    <property type="match status" value="1"/>
</dbReference>
<evidence type="ECO:0000313" key="8">
    <source>
        <dbReference type="Proteomes" id="UP000706525"/>
    </source>
</evidence>
<proteinExistence type="predicted"/>
<name>A0ABM8XCK0_9BURK</name>
<accession>A0ABM8XCK0</accession>
<feature type="domain" description="TonB C-terminal" evidence="6">
    <location>
        <begin position="20"/>
        <end position="113"/>
    </location>
</feature>
<evidence type="ECO:0000256" key="5">
    <source>
        <dbReference type="SAM" id="SignalP"/>
    </source>
</evidence>
<keyword evidence="3" id="KW-1133">Transmembrane helix</keyword>
<dbReference type="Proteomes" id="UP000706525">
    <property type="component" value="Unassembled WGS sequence"/>
</dbReference>
<dbReference type="PROSITE" id="PS52015">
    <property type="entry name" value="TONB_CTD"/>
    <property type="match status" value="1"/>
</dbReference>
<evidence type="ECO:0000256" key="3">
    <source>
        <dbReference type="ARBA" id="ARBA00022989"/>
    </source>
</evidence>
<dbReference type="Gene3D" id="3.30.1150.10">
    <property type="match status" value="1"/>
</dbReference>
<feature type="signal peptide" evidence="5">
    <location>
        <begin position="1"/>
        <end position="20"/>
    </location>
</feature>
<evidence type="ECO:0000256" key="2">
    <source>
        <dbReference type="ARBA" id="ARBA00022692"/>
    </source>
</evidence>
<evidence type="ECO:0000313" key="7">
    <source>
        <dbReference type="EMBL" id="CAG9177818.1"/>
    </source>
</evidence>
<dbReference type="RefSeq" id="WP_223991256.1">
    <property type="nucleotide sequence ID" value="NZ_CAJZAG010000007.1"/>
</dbReference>
<comment type="subcellular location">
    <subcellularLocation>
        <location evidence="1">Membrane</location>
        <topology evidence="1">Single-pass membrane protein</topology>
    </subcellularLocation>
</comment>
<keyword evidence="5" id="KW-0732">Signal</keyword>
<feature type="chain" id="PRO_5046967076" description="TonB C-terminal domain-containing protein" evidence="5">
    <location>
        <begin position="21"/>
        <end position="113"/>
    </location>
</feature>
<dbReference type="InterPro" id="IPR006260">
    <property type="entry name" value="TonB/TolA_C"/>
</dbReference>
<dbReference type="EMBL" id="CAJZAG010000007">
    <property type="protein sequence ID" value="CAG9177818.1"/>
    <property type="molecule type" value="Genomic_DNA"/>
</dbReference>
<evidence type="ECO:0000259" key="6">
    <source>
        <dbReference type="PROSITE" id="PS52015"/>
    </source>
</evidence>
<dbReference type="InterPro" id="IPR037682">
    <property type="entry name" value="TonB_C"/>
</dbReference>
<keyword evidence="2" id="KW-0812">Transmembrane</keyword>
<keyword evidence="8" id="KW-1185">Reference proteome</keyword>
<dbReference type="NCBIfam" id="TIGR01352">
    <property type="entry name" value="tonB_Cterm"/>
    <property type="match status" value="1"/>
</dbReference>
<comment type="caution">
    <text evidence="7">The sequence shown here is derived from an EMBL/GenBank/DDBJ whole genome shotgun (WGS) entry which is preliminary data.</text>
</comment>
<protein>
    <recommendedName>
        <fullName evidence="6">TonB C-terminal domain-containing protein</fullName>
    </recommendedName>
</protein>
<keyword evidence="4" id="KW-0472">Membrane</keyword>
<gene>
    <name evidence="7" type="ORF">LMG32289_03916</name>
</gene>
<dbReference type="SUPFAM" id="SSF74653">
    <property type="entry name" value="TolA/TonB C-terminal domain"/>
    <property type="match status" value="1"/>
</dbReference>
<organism evidence="7 8">
    <name type="scientific">Cupriavidus pampae</name>
    <dbReference type="NCBI Taxonomy" id="659251"/>
    <lineage>
        <taxon>Bacteria</taxon>
        <taxon>Pseudomonadati</taxon>
        <taxon>Pseudomonadota</taxon>
        <taxon>Betaproteobacteria</taxon>
        <taxon>Burkholderiales</taxon>
        <taxon>Burkholderiaceae</taxon>
        <taxon>Cupriavidus</taxon>
    </lineage>
</organism>
<evidence type="ECO:0000256" key="1">
    <source>
        <dbReference type="ARBA" id="ARBA00004167"/>
    </source>
</evidence>
<evidence type="ECO:0000256" key="4">
    <source>
        <dbReference type="ARBA" id="ARBA00023136"/>
    </source>
</evidence>
<reference evidence="7 8" key="1">
    <citation type="submission" date="2021-08" db="EMBL/GenBank/DDBJ databases">
        <authorList>
            <person name="Peeters C."/>
        </authorList>
    </citation>
    <scope>NUCLEOTIDE SEQUENCE [LARGE SCALE GENOMIC DNA]</scope>
    <source>
        <strain evidence="7 8">LMG 32289</strain>
    </source>
</reference>